<evidence type="ECO:0000256" key="2">
    <source>
        <dbReference type="SAM" id="MobiDB-lite"/>
    </source>
</evidence>
<organism evidence="3 4">
    <name type="scientific">Candidatus Tanganyikabacteria bacterium</name>
    <dbReference type="NCBI Taxonomy" id="2961651"/>
    <lineage>
        <taxon>Bacteria</taxon>
        <taxon>Bacillati</taxon>
        <taxon>Candidatus Sericytochromatia</taxon>
        <taxon>Candidatus Tanganyikabacteria</taxon>
    </lineage>
</organism>
<proteinExistence type="predicted"/>
<dbReference type="EMBL" id="VGJX01000003">
    <property type="protein sequence ID" value="MBM3273526.1"/>
    <property type="molecule type" value="Genomic_DNA"/>
</dbReference>
<protein>
    <submittedName>
        <fullName evidence="3">Uncharacterized protein</fullName>
    </submittedName>
</protein>
<evidence type="ECO:0000313" key="4">
    <source>
        <dbReference type="Proteomes" id="UP000703893"/>
    </source>
</evidence>
<feature type="compositionally biased region" description="Low complexity" evidence="2">
    <location>
        <begin position="265"/>
        <end position="297"/>
    </location>
</feature>
<name>A0A937X4N0_9BACT</name>
<reference evidence="3 4" key="1">
    <citation type="submission" date="2019-03" db="EMBL/GenBank/DDBJ databases">
        <title>Lake Tanganyika Metagenome-Assembled Genomes (MAGs).</title>
        <authorList>
            <person name="Tran P."/>
        </authorList>
    </citation>
    <scope>NUCLEOTIDE SEQUENCE [LARGE SCALE GENOMIC DNA]</scope>
    <source>
        <strain evidence="3">K_DeepCast_65m_m2_236</strain>
    </source>
</reference>
<dbReference type="AlphaFoldDB" id="A0A937X4N0"/>
<keyword evidence="1" id="KW-0175">Coiled coil</keyword>
<evidence type="ECO:0000313" key="3">
    <source>
        <dbReference type="EMBL" id="MBM3273526.1"/>
    </source>
</evidence>
<gene>
    <name evidence="3" type="ORF">FJZ00_00125</name>
</gene>
<sequence length="431" mass="46755">MPVDPGKLTPEYLSKLSEDEQLELLEELKAELAKVQNKVRGQQRDAVKRLQKSIGRHEAQLAYFTAEARKIDETLVTANATRSDLPEFKKAVRALTLGRTFYRASRKLLAIQMQSLREDLATIATEITGPFEIGDPFVTYDYRRANAEADLAAVQLALIENDRSFRVLAAALGMSTAPEATETPSGGGTAILKKPLASREIKEAGPRTKQFGPSHIGLDDGLPPPADLPETTMVQEPDPEPTPFDDGTPIEGMAPGEVAGDSELSATVPASAPESASALESAPESESPASTSATTSTDAGGREYDENEQFDIDYLMSAFESDDHLKKRAAMLVEQMRDAVALSAKGLEYMGHIATSPPQEGAKLLALDFWSKLNGKSFAMRRLPDQVADSPILTKLFPKRDRPQFPFDRVVPDGATRPIAGMATDRLGLDD</sequence>
<dbReference type="Proteomes" id="UP000703893">
    <property type="component" value="Unassembled WGS sequence"/>
</dbReference>
<evidence type="ECO:0000256" key="1">
    <source>
        <dbReference type="SAM" id="Coils"/>
    </source>
</evidence>
<comment type="caution">
    <text evidence="3">The sequence shown here is derived from an EMBL/GenBank/DDBJ whole genome shotgun (WGS) entry which is preliminary data.</text>
</comment>
<feature type="region of interest" description="Disordered" evidence="2">
    <location>
        <begin position="203"/>
        <end position="304"/>
    </location>
</feature>
<feature type="coiled-coil region" evidence="1">
    <location>
        <begin position="18"/>
        <end position="45"/>
    </location>
</feature>
<accession>A0A937X4N0</accession>